<dbReference type="PANTHER" id="PTHR16017">
    <property type="entry name" value="GASTRULATION DEFECTIVE PROTEIN 1-RELATED"/>
    <property type="match status" value="1"/>
</dbReference>
<dbReference type="SMART" id="SM00320">
    <property type="entry name" value="WD40"/>
    <property type="match status" value="5"/>
</dbReference>
<protein>
    <recommendedName>
        <fullName evidence="7">Anaphase-promoting complex subunit 4 WD40 domain-containing protein</fullName>
    </recommendedName>
</protein>
<dbReference type="Pfam" id="PF00400">
    <property type="entry name" value="WD40"/>
    <property type="match status" value="4"/>
</dbReference>
<feature type="region of interest" description="Disordered" evidence="4">
    <location>
        <begin position="610"/>
        <end position="632"/>
    </location>
</feature>
<dbReference type="Gene3D" id="2.130.10.10">
    <property type="entry name" value="YVTN repeat-like/Quinoprotein amine dehydrogenase"/>
    <property type="match status" value="2"/>
</dbReference>
<dbReference type="PROSITE" id="PS50082">
    <property type="entry name" value="WD_REPEATS_2"/>
    <property type="match status" value="4"/>
</dbReference>
<feature type="compositionally biased region" description="Basic and acidic residues" evidence="4">
    <location>
        <begin position="94"/>
        <end position="104"/>
    </location>
</feature>
<feature type="repeat" description="WD" evidence="3">
    <location>
        <begin position="232"/>
        <end position="274"/>
    </location>
</feature>
<feature type="compositionally biased region" description="Basic and acidic residues" evidence="4">
    <location>
        <begin position="611"/>
        <end position="632"/>
    </location>
</feature>
<dbReference type="GO" id="GO:0035861">
    <property type="term" value="C:site of double-strand break"/>
    <property type="evidence" value="ECO:0007669"/>
    <property type="project" value="TreeGrafter"/>
</dbReference>
<dbReference type="InterPro" id="IPR051858">
    <property type="entry name" value="WD_repeat_GAD-1"/>
</dbReference>
<dbReference type="InterPro" id="IPR036322">
    <property type="entry name" value="WD40_repeat_dom_sf"/>
</dbReference>
<evidence type="ECO:0000313" key="5">
    <source>
        <dbReference type="EMBL" id="GHP07667.1"/>
    </source>
</evidence>
<reference evidence="5" key="1">
    <citation type="submission" date="2020-10" db="EMBL/GenBank/DDBJ databases">
        <title>Unveiling of a novel bifunctional photoreceptor, Dualchrome1, isolated from a cosmopolitan green alga.</title>
        <authorList>
            <person name="Suzuki S."/>
            <person name="Kawachi M."/>
        </authorList>
    </citation>
    <scope>NUCLEOTIDE SEQUENCE</scope>
    <source>
        <strain evidence="5">NIES 2893</strain>
    </source>
</reference>
<proteinExistence type="predicted"/>
<evidence type="ECO:0000256" key="3">
    <source>
        <dbReference type="PROSITE-ProRule" id="PRU00221"/>
    </source>
</evidence>
<dbReference type="InterPro" id="IPR001680">
    <property type="entry name" value="WD40_rpt"/>
</dbReference>
<sequence length="632" mass="65403">MSSGGADADDIHSMAAMGLPTGFGGPMNAPVSGGAVSSARKLKKPALSFLKKKTTKSSSSAGAGAGAGGNSATATVGVPRSQGLITTPSSADLKPADNAEHKNALAEQQQQQQNRHEIPTSHEAILGAGEEGTSKAVTAVALDRAGNRCVTGSHDGNVRIYDFHGMNSEMAPFRTLEEPCGSYAITSVSFSPSGDRFLVVPSSPCPKVFNRDGREVCELTRGDMYVRDMKNTKGHTAACCGGQWHPAERAALLTCSEDGTARIWDVERPQNQVAVLKPRQRKPGRFACRAACYSPDGGAVAAAFGDGSLQVWDVRGGSASGLTAAYTGMVASSRLQASSGGAQLQSWSYSQKTTAVCFDAHAGGDAGDAMVCSLAFHADNRTLVSRAQDGTLKLWDVRSLSKPVAVASDLAARYDETACGFSPDGELAYTAVSAPEGSGGDGSGGAVAFFDSKTLRPVSRIGLPSSAVAVQWHAGLNQLFVGCAKGREGETRVLYDPSLSTKGVLVCKDRKARVPDAADMAIAGLYQGTVYTPHALPMFREPMSAGAGGGGGGARKRARDGALMAPPKSDSLPVGKVGAGGQLGTSEKAVMMRQIMEKEFTKSKTNARDAFLSHDDGGAAASEKKDDALSKL</sequence>
<dbReference type="PROSITE" id="PS00678">
    <property type="entry name" value="WD_REPEATS_1"/>
    <property type="match status" value="1"/>
</dbReference>
<dbReference type="PROSITE" id="PS50294">
    <property type="entry name" value="WD_REPEATS_REGION"/>
    <property type="match status" value="1"/>
</dbReference>
<feature type="repeat" description="WD" evidence="3">
    <location>
        <begin position="130"/>
        <end position="171"/>
    </location>
</feature>
<dbReference type="Proteomes" id="UP000660262">
    <property type="component" value="Unassembled WGS sequence"/>
</dbReference>
<dbReference type="EMBL" id="BNJQ01000017">
    <property type="protein sequence ID" value="GHP07667.1"/>
    <property type="molecule type" value="Genomic_DNA"/>
</dbReference>
<dbReference type="InterPro" id="IPR020472">
    <property type="entry name" value="WD40_PAC1"/>
</dbReference>
<feature type="repeat" description="WD" evidence="3">
    <location>
        <begin position="293"/>
        <end position="322"/>
    </location>
</feature>
<dbReference type="OrthoDB" id="10264376at2759"/>
<feature type="region of interest" description="Disordered" evidence="4">
    <location>
        <begin position="545"/>
        <end position="580"/>
    </location>
</feature>
<dbReference type="AlphaFoldDB" id="A0A830HRT8"/>
<evidence type="ECO:0000313" key="6">
    <source>
        <dbReference type="Proteomes" id="UP000660262"/>
    </source>
</evidence>
<comment type="caution">
    <text evidence="5">The sequence shown here is derived from an EMBL/GenBank/DDBJ whole genome shotgun (WGS) entry which is preliminary data.</text>
</comment>
<feature type="region of interest" description="Disordered" evidence="4">
    <location>
        <begin position="49"/>
        <end position="118"/>
    </location>
</feature>
<dbReference type="InterPro" id="IPR015943">
    <property type="entry name" value="WD40/YVTN_repeat-like_dom_sf"/>
</dbReference>
<keyword evidence="6" id="KW-1185">Reference proteome</keyword>
<dbReference type="InterPro" id="IPR019775">
    <property type="entry name" value="WD40_repeat_CS"/>
</dbReference>
<evidence type="ECO:0008006" key="7">
    <source>
        <dbReference type="Google" id="ProtNLM"/>
    </source>
</evidence>
<keyword evidence="1 3" id="KW-0853">WD repeat</keyword>
<evidence type="ECO:0000256" key="2">
    <source>
        <dbReference type="ARBA" id="ARBA00022737"/>
    </source>
</evidence>
<dbReference type="GO" id="GO:0005634">
    <property type="term" value="C:nucleus"/>
    <property type="evidence" value="ECO:0007669"/>
    <property type="project" value="TreeGrafter"/>
</dbReference>
<evidence type="ECO:0000256" key="1">
    <source>
        <dbReference type="ARBA" id="ARBA00022574"/>
    </source>
</evidence>
<dbReference type="PRINTS" id="PR00320">
    <property type="entry name" value="GPROTEINBRPT"/>
</dbReference>
<dbReference type="SUPFAM" id="SSF50978">
    <property type="entry name" value="WD40 repeat-like"/>
    <property type="match status" value="1"/>
</dbReference>
<keyword evidence="2" id="KW-0677">Repeat</keyword>
<organism evidence="5 6">
    <name type="scientific">Pycnococcus provasolii</name>
    <dbReference type="NCBI Taxonomy" id="41880"/>
    <lineage>
        <taxon>Eukaryota</taxon>
        <taxon>Viridiplantae</taxon>
        <taxon>Chlorophyta</taxon>
        <taxon>Pseudoscourfieldiophyceae</taxon>
        <taxon>Pseudoscourfieldiales</taxon>
        <taxon>Pycnococcaceae</taxon>
        <taxon>Pycnococcus</taxon>
    </lineage>
</organism>
<accession>A0A830HRT8</accession>
<feature type="repeat" description="WD" evidence="3">
    <location>
        <begin position="371"/>
        <end position="399"/>
    </location>
</feature>
<dbReference type="PANTHER" id="PTHR16017:SF0">
    <property type="entry name" value="WD REPEAT-CONTAINING PROTEIN 70"/>
    <property type="match status" value="1"/>
</dbReference>
<evidence type="ECO:0000256" key="4">
    <source>
        <dbReference type="SAM" id="MobiDB-lite"/>
    </source>
</evidence>
<name>A0A830HRT8_9CHLO</name>
<gene>
    <name evidence="5" type="ORF">PPROV_000640900</name>
</gene>